<proteinExistence type="predicted"/>
<accession>A0A9D1Z030</accession>
<reference evidence="2" key="2">
    <citation type="submission" date="2021-04" db="EMBL/GenBank/DDBJ databases">
        <authorList>
            <person name="Gilroy R."/>
        </authorList>
    </citation>
    <scope>NUCLEOTIDE SEQUENCE</scope>
    <source>
        <strain evidence="2">5134</strain>
    </source>
</reference>
<protein>
    <submittedName>
        <fullName evidence="2">DUF2975 domain-containing protein</fullName>
    </submittedName>
</protein>
<feature type="transmembrane region" description="Helical" evidence="1">
    <location>
        <begin position="117"/>
        <end position="140"/>
    </location>
</feature>
<dbReference type="EMBL" id="DXDA01000049">
    <property type="protein sequence ID" value="HIY68888.1"/>
    <property type="molecule type" value="Genomic_DNA"/>
</dbReference>
<reference evidence="2" key="1">
    <citation type="journal article" date="2021" name="PeerJ">
        <title>Extensive microbial diversity within the chicken gut microbiome revealed by metagenomics and culture.</title>
        <authorList>
            <person name="Gilroy R."/>
            <person name="Ravi A."/>
            <person name="Getino M."/>
            <person name="Pursley I."/>
            <person name="Horton D.L."/>
            <person name="Alikhan N.F."/>
            <person name="Baker D."/>
            <person name="Gharbi K."/>
            <person name="Hall N."/>
            <person name="Watson M."/>
            <person name="Adriaenssens E.M."/>
            <person name="Foster-Nyarko E."/>
            <person name="Jarju S."/>
            <person name="Secka A."/>
            <person name="Antonio M."/>
            <person name="Oren A."/>
            <person name="Chaudhuri R.R."/>
            <person name="La Ragione R."/>
            <person name="Hildebrand F."/>
            <person name="Pallen M.J."/>
        </authorList>
    </citation>
    <scope>NUCLEOTIDE SEQUENCE</scope>
    <source>
        <strain evidence="2">5134</strain>
    </source>
</reference>
<dbReference type="AlphaFoldDB" id="A0A9D1Z030"/>
<sequence>MQNKKSLLQRLLFLYIALFLVIATGLVHSVLGSFGRGAETGMEMGAEIAEKLQQGNPRMIYLLGDVHILETPENSDTIRIGSTEINPVVTRLNLIVNEPADGLSPLGIVFRSVGGSAWLYFFALFIPLLLLAVIILMIMIIHSLRRSIREERPLDPRNVWYLRSIGVLTILSELANSLLSHTMNHRAAELLANSGFAVDTSLHLSYTMIIMGILILFSAEVFAIGQNLSEEQKLTI</sequence>
<gene>
    <name evidence="2" type="ORF">H9828_05685</name>
</gene>
<evidence type="ECO:0000313" key="2">
    <source>
        <dbReference type="EMBL" id="HIY68888.1"/>
    </source>
</evidence>
<dbReference type="Pfam" id="PF11188">
    <property type="entry name" value="DUF2975"/>
    <property type="match status" value="1"/>
</dbReference>
<organism evidence="2 3">
    <name type="scientific">Candidatus Alistipes intestinigallinarum</name>
    <dbReference type="NCBI Taxonomy" id="2838440"/>
    <lineage>
        <taxon>Bacteria</taxon>
        <taxon>Pseudomonadati</taxon>
        <taxon>Bacteroidota</taxon>
        <taxon>Bacteroidia</taxon>
        <taxon>Bacteroidales</taxon>
        <taxon>Rikenellaceae</taxon>
        <taxon>Alistipes</taxon>
    </lineage>
</organism>
<feature type="transmembrane region" description="Helical" evidence="1">
    <location>
        <begin position="160"/>
        <end position="183"/>
    </location>
</feature>
<keyword evidence="1" id="KW-1133">Transmembrane helix</keyword>
<dbReference type="InterPro" id="IPR021354">
    <property type="entry name" value="DUF2975"/>
</dbReference>
<feature type="transmembrane region" description="Helical" evidence="1">
    <location>
        <begin position="203"/>
        <end position="224"/>
    </location>
</feature>
<feature type="transmembrane region" description="Helical" evidence="1">
    <location>
        <begin position="12"/>
        <end position="34"/>
    </location>
</feature>
<keyword evidence="1" id="KW-0812">Transmembrane</keyword>
<comment type="caution">
    <text evidence="2">The sequence shown here is derived from an EMBL/GenBank/DDBJ whole genome shotgun (WGS) entry which is preliminary data.</text>
</comment>
<evidence type="ECO:0000313" key="3">
    <source>
        <dbReference type="Proteomes" id="UP000886844"/>
    </source>
</evidence>
<keyword evidence="1" id="KW-0472">Membrane</keyword>
<evidence type="ECO:0000256" key="1">
    <source>
        <dbReference type="SAM" id="Phobius"/>
    </source>
</evidence>
<name>A0A9D1Z030_9BACT</name>
<dbReference type="Proteomes" id="UP000886844">
    <property type="component" value="Unassembled WGS sequence"/>
</dbReference>